<dbReference type="AlphaFoldDB" id="A0A2D3V469"/>
<evidence type="ECO:0000313" key="2">
    <source>
        <dbReference type="EMBL" id="CZT17284.1"/>
    </source>
</evidence>
<reference evidence="2 3" key="1">
    <citation type="submission" date="2016-03" db="EMBL/GenBank/DDBJ databases">
        <authorList>
            <person name="Ploux O."/>
        </authorList>
    </citation>
    <scope>NUCLEOTIDE SEQUENCE [LARGE SCALE GENOMIC DNA]</scope>
    <source>
        <strain evidence="2 3">URUG2</strain>
    </source>
</reference>
<proteinExistence type="predicted"/>
<sequence length="224" mass="23625">MSAGKSDLPRKEDLVQAVDALQKAAKAQDAAKSLREKASAIADPKQRERMIQDAYENEVEAHGQSKLARRLQSGTWQGLAGGTGIGAGVGMGVGTVVGVVTGGLVSLPTTALGALIGSGVGAVHGPWIKLGGRDRKLVDVPPEELVDAAAEEKIEQNTDNMNTATTYTTPSRIGKKQPRKLEIRSRPKTDDNTGKTEDVLDGASHRGGPKKLERRSSGIKPDRC</sequence>
<evidence type="ECO:0000313" key="3">
    <source>
        <dbReference type="Proteomes" id="UP000225277"/>
    </source>
</evidence>
<evidence type="ECO:0008006" key="4">
    <source>
        <dbReference type="Google" id="ProtNLM"/>
    </source>
</evidence>
<dbReference type="OrthoDB" id="4158987at2759"/>
<evidence type="ECO:0000256" key="1">
    <source>
        <dbReference type="SAM" id="MobiDB-lite"/>
    </source>
</evidence>
<dbReference type="Proteomes" id="UP000225277">
    <property type="component" value="Unassembled WGS sequence"/>
</dbReference>
<organism evidence="2 3">
    <name type="scientific">Ramularia collo-cygni</name>
    <dbReference type="NCBI Taxonomy" id="112498"/>
    <lineage>
        <taxon>Eukaryota</taxon>
        <taxon>Fungi</taxon>
        <taxon>Dikarya</taxon>
        <taxon>Ascomycota</taxon>
        <taxon>Pezizomycotina</taxon>
        <taxon>Dothideomycetes</taxon>
        <taxon>Dothideomycetidae</taxon>
        <taxon>Mycosphaerellales</taxon>
        <taxon>Mycosphaerellaceae</taxon>
        <taxon>Ramularia</taxon>
    </lineage>
</organism>
<feature type="compositionally biased region" description="Basic and acidic residues" evidence="1">
    <location>
        <begin position="210"/>
        <end position="224"/>
    </location>
</feature>
<dbReference type="RefSeq" id="XP_023624177.1">
    <property type="nucleotide sequence ID" value="XM_023768409.1"/>
</dbReference>
<name>A0A2D3V469_9PEZI</name>
<feature type="region of interest" description="Disordered" evidence="1">
    <location>
        <begin position="154"/>
        <end position="224"/>
    </location>
</feature>
<dbReference type="GeneID" id="35598325"/>
<gene>
    <name evidence="2" type="ORF">RCC_03118</name>
</gene>
<dbReference type="STRING" id="112498.A0A2D3V469"/>
<protein>
    <recommendedName>
        <fullName evidence="4">Glycine zipper domain-containing protein</fullName>
    </recommendedName>
</protein>
<accession>A0A2D3V469</accession>
<feature type="compositionally biased region" description="Low complexity" evidence="1">
    <location>
        <begin position="157"/>
        <end position="169"/>
    </location>
</feature>
<dbReference type="EMBL" id="FJUY01000003">
    <property type="protein sequence ID" value="CZT17284.1"/>
    <property type="molecule type" value="Genomic_DNA"/>
</dbReference>
<feature type="compositionally biased region" description="Basic and acidic residues" evidence="1">
    <location>
        <begin position="179"/>
        <end position="198"/>
    </location>
</feature>
<keyword evidence="3" id="KW-1185">Reference proteome</keyword>